<accession>A0ABW3I786</accession>
<dbReference type="EC" id="3.5.1.2" evidence="6"/>
<keyword evidence="6" id="KW-0663">Pyridoxal phosphate</keyword>
<organism evidence="7 8">
    <name type="scientific">Seminibacterium arietis</name>
    <dbReference type="NCBI Taxonomy" id="1173502"/>
    <lineage>
        <taxon>Bacteria</taxon>
        <taxon>Pseudomonadati</taxon>
        <taxon>Pseudomonadota</taxon>
        <taxon>Gammaproteobacteria</taxon>
        <taxon>Pasteurellales</taxon>
        <taxon>Pasteurellaceae</taxon>
        <taxon>Seminibacterium</taxon>
    </lineage>
</organism>
<comment type="similarity">
    <text evidence="1 6">Belongs to the glutaminase PdxT/SNO family.</text>
</comment>
<dbReference type="InterPro" id="IPR002161">
    <property type="entry name" value="PdxT/SNO"/>
</dbReference>
<feature type="active site" description="Charge relay system" evidence="6">
    <location>
        <position position="183"/>
    </location>
</feature>
<evidence type="ECO:0000313" key="7">
    <source>
        <dbReference type="EMBL" id="MFD0965520.1"/>
    </source>
</evidence>
<dbReference type="EMBL" id="JBHTJN010000004">
    <property type="protein sequence ID" value="MFD0965520.1"/>
    <property type="molecule type" value="Genomic_DNA"/>
</dbReference>
<dbReference type="PROSITE" id="PS51130">
    <property type="entry name" value="PDXT_SNO_2"/>
    <property type="match status" value="1"/>
</dbReference>
<dbReference type="GO" id="GO:0004359">
    <property type="term" value="F:glutaminase activity"/>
    <property type="evidence" value="ECO:0007669"/>
    <property type="project" value="UniProtKB-EC"/>
</dbReference>
<dbReference type="RefSeq" id="WP_380818346.1">
    <property type="nucleotide sequence ID" value="NZ_JBHTJN010000004.1"/>
</dbReference>
<sequence>MQDYSSYKIGVLALQGAVTEHLQQIAQLGARGVAVKKTSQLSELDALILPGGESTAIGHLMRQCGFIEAIRDFSSQQKPILGTCAGMILLAKELAGAEQPHLQLMDIRVQRNAFGRQVESFQVDLKIKGLIDSFPAIFIRAPIIEKVNLSTEQKSEVEVLAEFNGNVVLAKQKNLVACSFHPELTDNTAVMRLFLDLIKKSN</sequence>
<dbReference type="CDD" id="cd01749">
    <property type="entry name" value="GATase1_PB"/>
    <property type="match status" value="1"/>
</dbReference>
<evidence type="ECO:0000256" key="2">
    <source>
        <dbReference type="ARBA" id="ARBA00022801"/>
    </source>
</evidence>
<evidence type="ECO:0000256" key="1">
    <source>
        <dbReference type="ARBA" id="ARBA00008345"/>
    </source>
</evidence>
<gene>
    <name evidence="6 7" type="primary">pdxT</name>
    <name evidence="7" type="ORF">ACFQ02_01385</name>
</gene>
<comment type="function">
    <text evidence="6">Catalyzes the hydrolysis of glutamine to glutamate and ammonia as part of the biosynthesis of pyridoxal 5'-phosphate. The resulting ammonia molecule is channeled to the active site of PdxS.</text>
</comment>
<dbReference type="PANTHER" id="PTHR31559:SF0">
    <property type="entry name" value="PYRIDOXAL 5'-PHOSPHATE SYNTHASE SUBUNIT SNO1-RELATED"/>
    <property type="match status" value="1"/>
</dbReference>
<evidence type="ECO:0000256" key="5">
    <source>
        <dbReference type="ARBA" id="ARBA00049534"/>
    </source>
</evidence>
<comment type="caution">
    <text evidence="7">The sequence shown here is derived from an EMBL/GenBank/DDBJ whole genome shotgun (WGS) entry which is preliminary data.</text>
</comment>
<reference evidence="8" key="1">
    <citation type="journal article" date="2019" name="Int. J. Syst. Evol. Microbiol.">
        <title>The Global Catalogue of Microorganisms (GCM) 10K type strain sequencing project: providing services to taxonomists for standard genome sequencing and annotation.</title>
        <authorList>
            <consortium name="The Broad Institute Genomics Platform"/>
            <consortium name="The Broad Institute Genome Sequencing Center for Infectious Disease"/>
            <person name="Wu L."/>
            <person name="Ma J."/>
        </authorList>
    </citation>
    <scope>NUCLEOTIDE SEQUENCE [LARGE SCALE GENOMIC DNA]</scope>
    <source>
        <strain evidence="8">CCUG 61707</strain>
    </source>
</reference>
<feature type="active site" description="Charge relay system" evidence="6">
    <location>
        <position position="181"/>
    </location>
</feature>
<protein>
    <recommendedName>
        <fullName evidence="6">Pyridoxal 5'-phosphate synthase subunit PdxT</fullName>
        <ecNumber evidence="6">4.3.3.6</ecNumber>
    </recommendedName>
    <alternativeName>
        <fullName evidence="6">Pdx2</fullName>
    </alternativeName>
    <alternativeName>
        <fullName evidence="6">Pyridoxal 5'-phosphate synthase glutaminase subunit</fullName>
        <ecNumber evidence="6">3.5.1.2</ecNumber>
    </alternativeName>
</protein>
<evidence type="ECO:0000256" key="4">
    <source>
        <dbReference type="ARBA" id="ARBA00023239"/>
    </source>
</evidence>
<evidence type="ECO:0000256" key="3">
    <source>
        <dbReference type="ARBA" id="ARBA00022962"/>
    </source>
</evidence>
<dbReference type="GO" id="GO:0036381">
    <property type="term" value="F:pyridoxal 5'-phosphate synthase (glutamine hydrolysing) activity"/>
    <property type="evidence" value="ECO:0007669"/>
    <property type="project" value="UniProtKB-EC"/>
</dbReference>
<proteinExistence type="inferred from homology"/>
<dbReference type="Gene3D" id="3.40.50.880">
    <property type="match status" value="1"/>
</dbReference>
<keyword evidence="8" id="KW-1185">Reference proteome</keyword>
<dbReference type="SUPFAM" id="SSF52317">
    <property type="entry name" value="Class I glutamine amidotransferase-like"/>
    <property type="match status" value="1"/>
</dbReference>
<feature type="active site" description="Nucleophile" evidence="6">
    <location>
        <position position="84"/>
    </location>
</feature>
<dbReference type="Pfam" id="PF01174">
    <property type="entry name" value="SNO"/>
    <property type="match status" value="1"/>
</dbReference>
<dbReference type="HAMAP" id="MF_01615">
    <property type="entry name" value="PdxT"/>
    <property type="match status" value="1"/>
</dbReference>
<dbReference type="PROSITE" id="PS01236">
    <property type="entry name" value="PDXT_SNO_1"/>
    <property type="match status" value="1"/>
</dbReference>
<keyword evidence="4 6" id="KW-0456">Lyase</keyword>
<feature type="binding site" evidence="6">
    <location>
        <begin position="52"/>
        <end position="54"/>
    </location>
    <ligand>
        <name>L-glutamine</name>
        <dbReference type="ChEBI" id="CHEBI:58359"/>
    </ligand>
</feature>
<keyword evidence="2 6" id="KW-0378">Hydrolase</keyword>
<dbReference type="PANTHER" id="PTHR31559">
    <property type="entry name" value="PYRIDOXAL 5'-PHOSPHATE SYNTHASE SUBUNIT SNO"/>
    <property type="match status" value="1"/>
</dbReference>
<name>A0ABW3I786_9PAST</name>
<feature type="binding site" evidence="6">
    <location>
        <position position="111"/>
    </location>
    <ligand>
        <name>L-glutamine</name>
        <dbReference type="ChEBI" id="CHEBI:58359"/>
    </ligand>
</feature>
<dbReference type="Proteomes" id="UP001596996">
    <property type="component" value="Unassembled WGS sequence"/>
</dbReference>
<evidence type="ECO:0000313" key="8">
    <source>
        <dbReference type="Proteomes" id="UP001596996"/>
    </source>
</evidence>
<dbReference type="PIRSF" id="PIRSF005639">
    <property type="entry name" value="Glut_amidoT_SNO"/>
    <property type="match status" value="1"/>
</dbReference>
<dbReference type="NCBIfam" id="TIGR03800">
    <property type="entry name" value="PLP_synth_Pdx2"/>
    <property type="match status" value="1"/>
</dbReference>
<comment type="subunit">
    <text evidence="6">In the presence of PdxS, forms a dodecamer of heterodimers. Only shows activity in the heterodimer.</text>
</comment>
<dbReference type="PROSITE" id="PS51273">
    <property type="entry name" value="GATASE_TYPE_1"/>
    <property type="match status" value="1"/>
</dbReference>
<comment type="catalytic activity">
    <reaction evidence="6">
        <text>aldehydo-D-ribose 5-phosphate + D-glyceraldehyde 3-phosphate + L-glutamine = pyridoxal 5'-phosphate + L-glutamate + phosphate + 3 H2O + H(+)</text>
        <dbReference type="Rhea" id="RHEA:31507"/>
        <dbReference type="ChEBI" id="CHEBI:15377"/>
        <dbReference type="ChEBI" id="CHEBI:15378"/>
        <dbReference type="ChEBI" id="CHEBI:29985"/>
        <dbReference type="ChEBI" id="CHEBI:43474"/>
        <dbReference type="ChEBI" id="CHEBI:58273"/>
        <dbReference type="ChEBI" id="CHEBI:58359"/>
        <dbReference type="ChEBI" id="CHEBI:59776"/>
        <dbReference type="ChEBI" id="CHEBI:597326"/>
        <dbReference type="EC" id="4.3.3.6"/>
    </reaction>
</comment>
<comment type="catalytic activity">
    <reaction evidence="5 6">
        <text>L-glutamine + H2O = L-glutamate + NH4(+)</text>
        <dbReference type="Rhea" id="RHEA:15889"/>
        <dbReference type="ChEBI" id="CHEBI:15377"/>
        <dbReference type="ChEBI" id="CHEBI:28938"/>
        <dbReference type="ChEBI" id="CHEBI:29985"/>
        <dbReference type="ChEBI" id="CHEBI:58359"/>
        <dbReference type="EC" id="3.5.1.2"/>
    </reaction>
</comment>
<keyword evidence="3 6" id="KW-0315">Glutamine amidotransferase</keyword>
<dbReference type="InterPro" id="IPR029062">
    <property type="entry name" value="Class_I_gatase-like"/>
</dbReference>
<dbReference type="InterPro" id="IPR021196">
    <property type="entry name" value="PdxT/SNO_CS"/>
</dbReference>
<evidence type="ECO:0000256" key="6">
    <source>
        <dbReference type="HAMAP-Rule" id="MF_01615"/>
    </source>
</evidence>
<feature type="binding site" evidence="6">
    <location>
        <begin position="139"/>
        <end position="140"/>
    </location>
    <ligand>
        <name>L-glutamine</name>
        <dbReference type="ChEBI" id="CHEBI:58359"/>
    </ligand>
</feature>
<comment type="pathway">
    <text evidence="6">Cofactor biosynthesis; pyridoxal 5'-phosphate biosynthesis.</text>
</comment>
<dbReference type="EC" id="4.3.3.6" evidence="6"/>